<keyword evidence="3" id="KW-1185">Reference proteome</keyword>
<evidence type="ECO:0000313" key="3">
    <source>
        <dbReference type="Proteomes" id="UP001189429"/>
    </source>
</evidence>
<dbReference type="EMBL" id="CAUYUJ010009413">
    <property type="protein sequence ID" value="CAK0826714.1"/>
    <property type="molecule type" value="Genomic_DNA"/>
</dbReference>
<protein>
    <submittedName>
        <fullName evidence="2">Uncharacterized protein</fullName>
    </submittedName>
</protein>
<feature type="transmembrane region" description="Helical" evidence="1">
    <location>
        <begin position="103"/>
        <end position="121"/>
    </location>
</feature>
<keyword evidence="1" id="KW-0472">Membrane</keyword>
<keyword evidence="1" id="KW-0812">Transmembrane</keyword>
<organism evidence="2 3">
    <name type="scientific">Prorocentrum cordatum</name>
    <dbReference type="NCBI Taxonomy" id="2364126"/>
    <lineage>
        <taxon>Eukaryota</taxon>
        <taxon>Sar</taxon>
        <taxon>Alveolata</taxon>
        <taxon>Dinophyceae</taxon>
        <taxon>Prorocentrales</taxon>
        <taxon>Prorocentraceae</taxon>
        <taxon>Prorocentrum</taxon>
    </lineage>
</organism>
<feature type="transmembrane region" description="Helical" evidence="1">
    <location>
        <begin position="18"/>
        <end position="37"/>
    </location>
</feature>
<evidence type="ECO:0000313" key="2">
    <source>
        <dbReference type="EMBL" id="CAK0826714.1"/>
    </source>
</evidence>
<gene>
    <name evidence="2" type="ORF">PCOR1329_LOCUS26446</name>
</gene>
<sequence>MVGLGWKVVRSHLRYSEWLFAGVVSGLSFLFGMTQVVCNTLGVCGGGQSYLLTQFTLHSLWPTALVVIIATNFNIFSLQRQISEALASPDTSGLYAKHRAYSFFRGFFLYFVILPTMTNFLPCTCCPGTSAGS</sequence>
<accession>A0ABN9S4S4</accession>
<reference evidence="2" key="1">
    <citation type="submission" date="2023-10" db="EMBL/GenBank/DDBJ databases">
        <authorList>
            <person name="Chen Y."/>
            <person name="Shah S."/>
            <person name="Dougan E. K."/>
            <person name="Thang M."/>
            <person name="Chan C."/>
        </authorList>
    </citation>
    <scope>NUCLEOTIDE SEQUENCE [LARGE SCALE GENOMIC DNA]</scope>
</reference>
<proteinExistence type="predicted"/>
<name>A0ABN9S4S4_9DINO</name>
<keyword evidence="1" id="KW-1133">Transmembrane helix</keyword>
<dbReference type="Proteomes" id="UP001189429">
    <property type="component" value="Unassembled WGS sequence"/>
</dbReference>
<feature type="transmembrane region" description="Helical" evidence="1">
    <location>
        <begin position="57"/>
        <end position="76"/>
    </location>
</feature>
<evidence type="ECO:0000256" key="1">
    <source>
        <dbReference type="SAM" id="Phobius"/>
    </source>
</evidence>
<comment type="caution">
    <text evidence="2">The sequence shown here is derived from an EMBL/GenBank/DDBJ whole genome shotgun (WGS) entry which is preliminary data.</text>
</comment>